<dbReference type="OrthoDB" id="7161229at2"/>
<feature type="compositionally biased region" description="Pro residues" evidence="1">
    <location>
        <begin position="83"/>
        <end position="104"/>
    </location>
</feature>
<protein>
    <recommendedName>
        <fullName evidence="5">Cell envelope biogenesis protein TolA</fullName>
    </recommendedName>
</protein>
<sequence length="275" mass="29211">MTETRAAGGNEKRGIAIAVAAHIAIIGLLSVQWTAGERRFDNPPMEVDLIAETAATSTAPVISDTPPAARLGEEDAVDIAAPEPMPAPPEPEPVVRPTPAPTPKPVARSIPTPPKKLPPAAKKAPPKAATQAPPAKKNPARPTGRPTGNLEEIGRDLTKSPSKKGAPAAATAAEVRRSIDVSIKAKVGPRWDRCNVSGVDVEQLKTIVKFRLTQTGALAGFSSVTTTGQNDSNKFQVARHQECAKKAIEVAAPFDLPEENYSYWQNYTLDFDKAR</sequence>
<evidence type="ECO:0000313" key="3">
    <source>
        <dbReference type="EMBL" id="OWQ92375.1"/>
    </source>
</evidence>
<proteinExistence type="predicted"/>
<evidence type="ECO:0000256" key="2">
    <source>
        <dbReference type="SAM" id="Phobius"/>
    </source>
</evidence>
<keyword evidence="2" id="KW-1133">Transmembrane helix</keyword>
<keyword evidence="4" id="KW-1185">Reference proteome</keyword>
<dbReference type="RefSeq" id="WP_088474115.1">
    <property type="nucleotide sequence ID" value="NZ_NISJ01000013.1"/>
</dbReference>
<dbReference type="AlphaFoldDB" id="A0A246JIH5"/>
<reference evidence="3 4" key="1">
    <citation type="journal article" date="2002" name="Int. J. Syst. Evol. Microbiol.">
        <title>Sphingopyxis witflariensis sp. nov., isolated from activated sludge.</title>
        <authorList>
            <person name="Kampfer P."/>
            <person name="Witzenberger R."/>
            <person name="Denner E.B."/>
            <person name="Busse H.J."/>
            <person name="Neef A."/>
        </authorList>
    </citation>
    <scope>NUCLEOTIDE SEQUENCE [LARGE SCALE GENOMIC DNA]</scope>
    <source>
        <strain evidence="3 4">DSM 14551</strain>
    </source>
</reference>
<gene>
    <name evidence="3" type="ORF">CDQ91_18095</name>
</gene>
<keyword evidence="2" id="KW-0812">Transmembrane</keyword>
<keyword evidence="2" id="KW-0472">Membrane</keyword>
<feature type="region of interest" description="Disordered" evidence="1">
    <location>
        <begin position="54"/>
        <end position="171"/>
    </location>
</feature>
<evidence type="ECO:0000313" key="4">
    <source>
        <dbReference type="Proteomes" id="UP000197097"/>
    </source>
</evidence>
<comment type="caution">
    <text evidence="3">The sequence shown here is derived from an EMBL/GenBank/DDBJ whole genome shotgun (WGS) entry which is preliminary data.</text>
</comment>
<evidence type="ECO:0000256" key="1">
    <source>
        <dbReference type="SAM" id="MobiDB-lite"/>
    </source>
</evidence>
<feature type="compositionally biased region" description="Low complexity" evidence="1">
    <location>
        <begin position="118"/>
        <end position="137"/>
    </location>
</feature>
<dbReference type="Gene3D" id="3.30.1150.10">
    <property type="match status" value="1"/>
</dbReference>
<dbReference type="Proteomes" id="UP000197097">
    <property type="component" value="Unassembled WGS sequence"/>
</dbReference>
<organism evidence="3 4">
    <name type="scientific">Sphingopyxis witflariensis</name>
    <dbReference type="NCBI Taxonomy" id="173675"/>
    <lineage>
        <taxon>Bacteria</taxon>
        <taxon>Pseudomonadati</taxon>
        <taxon>Pseudomonadota</taxon>
        <taxon>Alphaproteobacteria</taxon>
        <taxon>Sphingomonadales</taxon>
        <taxon>Sphingomonadaceae</taxon>
        <taxon>Sphingopyxis</taxon>
    </lineage>
</organism>
<feature type="transmembrane region" description="Helical" evidence="2">
    <location>
        <begin position="15"/>
        <end position="35"/>
    </location>
</feature>
<accession>A0A246JIH5</accession>
<name>A0A246JIH5_9SPHN</name>
<feature type="compositionally biased region" description="Low complexity" evidence="1">
    <location>
        <begin position="159"/>
        <end position="171"/>
    </location>
</feature>
<dbReference type="EMBL" id="NISJ01000013">
    <property type="protein sequence ID" value="OWQ92375.1"/>
    <property type="molecule type" value="Genomic_DNA"/>
</dbReference>
<evidence type="ECO:0008006" key="5">
    <source>
        <dbReference type="Google" id="ProtNLM"/>
    </source>
</evidence>